<dbReference type="PANTHER" id="PTHR42776">
    <property type="entry name" value="SERINE PEPTIDASE S9 FAMILY MEMBER"/>
    <property type="match status" value="1"/>
</dbReference>
<name>A0A8J4DTS7_9ACTN</name>
<dbReference type="PANTHER" id="PTHR42776:SF27">
    <property type="entry name" value="DIPEPTIDYL PEPTIDASE FAMILY MEMBER 6"/>
    <property type="match status" value="1"/>
</dbReference>
<dbReference type="AlphaFoldDB" id="A0A8J4DTS7"/>
<evidence type="ECO:0000313" key="5">
    <source>
        <dbReference type="Proteomes" id="UP000619260"/>
    </source>
</evidence>
<keyword evidence="4" id="KW-0645">Protease</keyword>
<dbReference type="SUPFAM" id="SSF53474">
    <property type="entry name" value="alpha/beta-Hydrolases"/>
    <property type="match status" value="1"/>
</dbReference>
<dbReference type="SUPFAM" id="SSF82171">
    <property type="entry name" value="DPP6 N-terminal domain-like"/>
    <property type="match status" value="1"/>
</dbReference>
<accession>A0A8J4DTS7</accession>
<dbReference type="Pfam" id="PF07676">
    <property type="entry name" value="PD40"/>
    <property type="match status" value="3"/>
</dbReference>
<dbReference type="Proteomes" id="UP000619260">
    <property type="component" value="Unassembled WGS sequence"/>
</dbReference>
<dbReference type="Pfam" id="PF00326">
    <property type="entry name" value="Peptidase_S9"/>
    <property type="match status" value="1"/>
</dbReference>
<keyword evidence="1" id="KW-0378">Hydrolase</keyword>
<evidence type="ECO:0000256" key="2">
    <source>
        <dbReference type="ARBA" id="ARBA00022825"/>
    </source>
</evidence>
<dbReference type="InterPro" id="IPR001375">
    <property type="entry name" value="Peptidase_S9_cat"/>
</dbReference>
<dbReference type="InterPro" id="IPR011659">
    <property type="entry name" value="WD40"/>
</dbReference>
<dbReference type="GO" id="GO:0004252">
    <property type="term" value="F:serine-type endopeptidase activity"/>
    <property type="evidence" value="ECO:0007669"/>
    <property type="project" value="TreeGrafter"/>
</dbReference>
<organism evidence="4 5">
    <name type="scientific">Virgisporangium aliadipatigenens</name>
    <dbReference type="NCBI Taxonomy" id="741659"/>
    <lineage>
        <taxon>Bacteria</taxon>
        <taxon>Bacillati</taxon>
        <taxon>Actinomycetota</taxon>
        <taxon>Actinomycetes</taxon>
        <taxon>Micromonosporales</taxon>
        <taxon>Micromonosporaceae</taxon>
        <taxon>Virgisporangium</taxon>
    </lineage>
</organism>
<dbReference type="GO" id="GO:0006508">
    <property type="term" value="P:proteolysis"/>
    <property type="evidence" value="ECO:0007669"/>
    <property type="project" value="InterPro"/>
</dbReference>
<evidence type="ECO:0000256" key="1">
    <source>
        <dbReference type="ARBA" id="ARBA00022801"/>
    </source>
</evidence>
<dbReference type="EMBL" id="BOPF01000036">
    <property type="protein sequence ID" value="GIJ50530.1"/>
    <property type="molecule type" value="Genomic_DNA"/>
</dbReference>
<dbReference type="Gene3D" id="2.120.10.30">
    <property type="entry name" value="TolB, C-terminal domain"/>
    <property type="match status" value="2"/>
</dbReference>
<reference evidence="4" key="1">
    <citation type="submission" date="2021-01" db="EMBL/GenBank/DDBJ databases">
        <title>Whole genome shotgun sequence of Virgisporangium aliadipatigenens NBRC 105644.</title>
        <authorList>
            <person name="Komaki H."/>
            <person name="Tamura T."/>
        </authorList>
    </citation>
    <scope>NUCLEOTIDE SEQUENCE</scope>
    <source>
        <strain evidence="4">NBRC 105644</strain>
    </source>
</reference>
<keyword evidence="4" id="KW-0031">Aminopeptidase</keyword>
<keyword evidence="5" id="KW-1185">Reference proteome</keyword>
<evidence type="ECO:0000259" key="3">
    <source>
        <dbReference type="Pfam" id="PF00326"/>
    </source>
</evidence>
<dbReference type="InterPro" id="IPR029058">
    <property type="entry name" value="AB_hydrolase_fold"/>
</dbReference>
<gene>
    <name evidence="4" type="ORF">Val02_74160</name>
</gene>
<sequence>MKPADIAQQRVPGHPTLSPDGRFVVVAVTRPDLDADEYTGQLWIAPVDGSAPPRRLTQGWKDGAPLFSPDGRWLAFHRSIKDAKGPEGKPQLWVLPVDGGEPRRLTSHPIGVDEAVWSPDSTRLAYTARIPEEGRYGTAEGVGAEAEPPRRITKLWYRVDNLGFLNDRPRSVFVIDALTEGAEPVQVTDGPYDDADVDWSPTGDLLAFASSRHETWGDDLVVDIWVCNVDGSGLRALTDGTLSAWRPRFTPDGGTVVFAGSPASPPIINAESVHSVPVAGGPRTLLSDPERHTLAHGTGRATPYEDGVIMSNEARGAVELVLLPYDGGEPKVLLGGRRQVIGYDRRGDTLVYTAADEGTWGELYAGDKQLSTWNDTTGARPLTEVDATAPDGYPVHGWVVRPEGPGPHPVLLMIHGGPFAQYGWGRFDEAQVYAGAGYAVVMGNPRGSSGYGQEHGRAVIGDVGAVSERDLVALLDEALKADDLDATRVGVLGGSHGGFMTTWMAAHQGHRFKAAISERAVNATDSFVGASDIGWFFSDQLWTSDPSKSPLTYADRIDIPMLIIHSEHDWRCPVEQAQRLFVALKLRKADVEMLLFPGEGHELSRSGRPKHRVARFDAILEYFAKHV</sequence>
<protein>
    <submittedName>
        <fullName evidence="4">Dipeptidyl aminopeptidase</fullName>
    </submittedName>
</protein>
<dbReference type="RefSeq" id="WP_203903951.1">
    <property type="nucleotide sequence ID" value="NZ_BOPF01000036.1"/>
</dbReference>
<dbReference type="InterPro" id="IPR011042">
    <property type="entry name" value="6-blade_b-propeller_TolB-like"/>
</dbReference>
<dbReference type="GO" id="GO:0004177">
    <property type="term" value="F:aminopeptidase activity"/>
    <property type="evidence" value="ECO:0007669"/>
    <property type="project" value="UniProtKB-KW"/>
</dbReference>
<evidence type="ECO:0000313" key="4">
    <source>
        <dbReference type="EMBL" id="GIJ50530.1"/>
    </source>
</evidence>
<feature type="domain" description="Peptidase S9 prolyl oligopeptidase catalytic" evidence="3">
    <location>
        <begin position="429"/>
        <end position="626"/>
    </location>
</feature>
<proteinExistence type="predicted"/>
<keyword evidence="2" id="KW-0720">Serine protease</keyword>
<dbReference type="Gene3D" id="3.40.50.1820">
    <property type="entry name" value="alpha/beta hydrolase"/>
    <property type="match status" value="1"/>
</dbReference>
<comment type="caution">
    <text evidence="4">The sequence shown here is derived from an EMBL/GenBank/DDBJ whole genome shotgun (WGS) entry which is preliminary data.</text>
</comment>